<dbReference type="PROSITE" id="PS00211">
    <property type="entry name" value="ABC_TRANSPORTER_1"/>
    <property type="match status" value="1"/>
</dbReference>
<organism evidence="7 8">
    <name type="scientific">Halobaculum halobium</name>
    <dbReference type="NCBI Taxonomy" id="3032281"/>
    <lineage>
        <taxon>Archaea</taxon>
        <taxon>Methanobacteriati</taxon>
        <taxon>Methanobacteriota</taxon>
        <taxon>Stenosarchaea group</taxon>
        <taxon>Halobacteria</taxon>
        <taxon>Halobacteriales</taxon>
        <taxon>Haloferacaceae</taxon>
        <taxon>Halobaculum</taxon>
    </lineage>
</organism>
<feature type="compositionally biased region" description="Basic and acidic residues" evidence="5">
    <location>
        <begin position="417"/>
        <end position="435"/>
    </location>
</feature>
<proteinExistence type="inferred from homology"/>
<dbReference type="PANTHER" id="PTHR43776:SF7">
    <property type="entry name" value="D,D-DIPEPTIDE TRANSPORT ATP-BINDING PROTEIN DDPF-RELATED"/>
    <property type="match status" value="1"/>
</dbReference>
<dbReference type="InterPro" id="IPR027417">
    <property type="entry name" value="P-loop_NTPase"/>
</dbReference>
<keyword evidence="4 7" id="KW-0067">ATP-binding</keyword>
<dbReference type="InterPro" id="IPR017871">
    <property type="entry name" value="ABC_transporter-like_CS"/>
</dbReference>
<dbReference type="EMBL" id="JBHSWX010000012">
    <property type="protein sequence ID" value="MFC6787447.1"/>
    <property type="molecule type" value="Genomic_DNA"/>
</dbReference>
<dbReference type="Proteomes" id="UP001596443">
    <property type="component" value="Unassembled WGS sequence"/>
</dbReference>
<reference evidence="7 8" key="1">
    <citation type="journal article" date="2019" name="Int. J. Syst. Evol. Microbiol.">
        <title>The Global Catalogue of Microorganisms (GCM) 10K type strain sequencing project: providing services to taxonomists for standard genome sequencing and annotation.</title>
        <authorList>
            <consortium name="The Broad Institute Genomics Platform"/>
            <consortium name="The Broad Institute Genome Sequencing Center for Infectious Disease"/>
            <person name="Wu L."/>
            <person name="Ma J."/>
        </authorList>
    </citation>
    <scope>NUCLEOTIDE SEQUENCE [LARGE SCALE GENOMIC DNA]</scope>
    <source>
        <strain evidence="7 8">SYNS20</strain>
    </source>
</reference>
<dbReference type="GO" id="GO:0055085">
    <property type="term" value="P:transmembrane transport"/>
    <property type="evidence" value="ECO:0007669"/>
    <property type="project" value="UniProtKB-ARBA"/>
</dbReference>
<dbReference type="InterPro" id="IPR050319">
    <property type="entry name" value="ABC_transp_ATP-bind"/>
</dbReference>
<gene>
    <name evidence="7" type="ORF">ACFQFD_16000</name>
</gene>
<feature type="region of interest" description="Disordered" evidence="5">
    <location>
        <begin position="1"/>
        <end position="30"/>
    </location>
</feature>
<dbReference type="CDD" id="cd03257">
    <property type="entry name" value="ABC_NikE_OppD_transporters"/>
    <property type="match status" value="1"/>
</dbReference>
<evidence type="ECO:0000259" key="6">
    <source>
        <dbReference type="PROSITE" id="PS50893"/>
    </source>
</evidence>
<name>A0ABD5TGG7_9EURY</name>
<keyword evidence="3" id="KW-0547">Nucleotide-binding</keyword>
<dbReference type="PROSITE" id="PS50893">
    <property type="entry name" value="ABC_TRANSPORTER_2"/>
    <property type="match status" value="1"/>
</dbReference>
<dbReference type="GO" id="GO:0005524">
    <property type="term" value="F:ATP binding"/>
    <property type="evidence" value="ECO:0007669"/>
    <property type="project" value="UniProtKB-KW"/>
</dbReference>
<evidence type="ECO:0000313" key="8">
    <source>
        <dbReference type="Proteomes" id="UP001596443"/>
    </source>
</evidence>
<evidence type="ECO:0000313" key="7">
    <source>
        <dbReference type="EMBL" id="MFC6787447.1"/>
    </source>
</evidence>
<evidence type="ECO:0000256" key="5">
    <source>
        <dbReference type="SAM" id="MobiDB-lite"/>
    </source>
</evidence>
<dbReference type="InterPro" id="IPR003593">
    <property type="entry name" value="AAA+_ATPase"/>
</dbReference>
<comment type="caution">
    <text evidence="7">The sequence shown here is derived from an EMBL/GenBank/DDBJ whole genome shotgun (WGS) entry which is preliminary data.</text>
</comment>
<sequence>MSQPDASAGPASTAADPEPTTDGTDGAAAEPLVVVDDLEKHYPVRSGVLRRRTGAVRAVDGVSFEIGRGEALGLIGESGSGKSTLAETLLHLTEPTGGTVRFDGAPVGDEAGGFDDLRRRTAMVFQDPASSLDPQLTVGESAAEPLRVRGVARRRRRERVATLFERVGLTAAHRDRYPHELSGGQKRRVGIARALALDPAFVVLDEPTAALDVSVQAELLDLLAELREAFDLSLLFVSHDVSVVRRACDRVAVMYAGELVETGATRSVLDDPAHPYTRALAAAVPTPDPRAERPRHSLSGAMPDPADPPDGCRFHTRCPEVIPPEDSGLTSAEYGAVIDLRVDLAGGEVDLDRLRARADGDDADSLGRALRAEYGLPGPDGDAGRALSAAVDDAVAGDDATAVGRIREAFGSPCVRENPERGEGDRDSACHLPTE</sequence>
<dbReference type="SUPFAM" id="SSF52540">
    <property type="entry name" value="P-loop containing nucleoside triphosphate hydrolases"/>
    <property type="match status" value="1"/>
</dbReference>
<dbReference type="SMART" id="SM00382">
    <property type="entry name" value="AAA"/>
    <property type="match status" value="1"/>
</dbReference>
<feature type="region of interest" description="Disordered" evidence="5">
    <location>
        <begin position="411"/>
        <end position="435"/>
    </location>
</feature>
<dbReference type="AlphaFoldDB" id="A0ABD5TGG7"/>
<dbReference type="Pfam" id="PF00005">
    <property type="entry name" value="ABC_tran"/>
    <property type="match status" value="1"/>
</dbReference>
<dbReference type="PANTHER" id="PTHR43776">
    <property type="entry name" value="TRANSPORT ATP-BINDING PROTEIN"/>
    <property type="match status" value="1"/>
</dbReference>
<evidence type="ECO:0000256" key="1">
    <source>
        <dbReference type="ARBA" id="ARBA00005417"/>
    </source>
</evidence>
<protein>
    <submittedName>
        <fullName evidence="7">Oligopeptide/dipeptide ABC transporter ATP-binding protein</fullName>
    </submittedName>
</protein>
<evidence type="ECO:0000256" key="2">
    <source>
        <dbReference type="ARBA" id="ARBA00022448"/>
    </source>
</evidence>
<keyword evidence="8" id="KW-1185">Reference proteome</keyword>
<dbReference type="FunFam" id="3.40.50.300:FF:000016">
    <property type="entry name" value="Oligopeptide ABC transporter ATP-binding component"/>
    <property type="match status" value="1"/>
</dbReference>
<dbReference type="InterPro" id="IPR003439">
    <property type="entry name" value="ABC_transporter-like_ATP-bd"/>
</dbReference>
<dbReference type="Pfam" id="PF08352">
    <property type="entry name" value="oligo_HPY"/>
    <property type="match status" value="1"/>
</dbReference>
<dbReference type="NCBIfam" id="TIGR01727">
    <property type="entry name" value="oligo_HPY"/>
    <property type="match status" value="1"/>
</dbReference>
<dbReference type="InterPro" id="IPR013563">
    <property type="entry name" value="Oligopep_ABC_C"/>
</dbReference>
<feature type="domain" description="ABC transporter" evidence="6">
    <location>
        <begin position="44"/>
        <end position="281"/>
    </location>
</feature>
<evidence type="ECO:0000256" key="4">
    <source>
        <dbReference type="ARBA" id="ARBA00022840"/>
    </source>
</evidence>
<dbReference type="RefSeq" id="WP_284061603.1">
    <property type="nucleotide sequence ID" value="NZ_CP126158.1"/>
</dbReference>
<evidence type="ECO:0000256" key="3">
    <source>
        <dbReference type="ARBA" id="ARBA00022741"/>
    </source>
</evidence>
<dbReference type="GeneID" id="81210570"/>
<dbReference type="Gene3D" id="3.40.50.300">
    <property type="entry name" value="P-loop containing nucleotide triphosphate hydrolases"/>
    <property type="match status" value="1"/>
</dbReference>
<keyword evidence="2" id="KW-0813">Transport</keyword>
<comment type="similarity">
    <text evidence="1">Belongs to the ABC transporter superfamily.</text>
</comment>
<accession>A0ABD5TGG7</accession>
<feature type="region of interest" description="Disordered" evidence="5">
    <location>
        <begin position="284"/>
        <end position="311"/>
    </location>
</feature>